<sequence length="844" mass="94372">MSMDESFGWSDWMIALLDEADAATVWSTLKISIQRGVPDSVRKALWLKANDADSFSVKHPNFYNAIMRNTFGTKAPDHSSSRCPTFSGGMLGLQEDVEGAEIDVDEWEVDLDVLATPRLSISSRVLNISDSAADLLQTWFSGTPKSSPSLSSGKSYDGPEKVEMYHIGREIVKESREQKGYTPHPAVVSLGRNLPPEHNFWLPPAVTEPCDVDAESSVGVINDEETGIFSDVPTKFDAPSLVHMDTHEWHDFRTYMKSTHMQRMRQSQRMANARQQWREKLRDDSFTSSEEDYGIPKFASDLYPSAMDSGQLRVRSSSVSVGSIHEGYLYTSEPQSISKKNPPTVNVPSRASSQHIPFFLHPKKEIEAPEDTRETLWENPTLSSTSLSSEYNSAKYASAVTPANQTFKKNANPVTSRSNKHPSTKKGSFLDRVKQSLQFGKINSNSVKENPQVEVATGILSYGKGETVGAVSHSSSFHLGNGNSSDDAISLDNCQLTHGTTDVLRPKLQEPEEEERKDIQPFSLLTDYIADSSRGIVSQNTPSTGLISDGMIEGMGNSENVSNVPAREEENDQVEQTEKKENLLNPHTAPPLLFTTLKEKNIEMSLFSTRPDIQSLENVTEFAALLTENGRCVVRNVLWCLNSLHTSEFEFCPIIPHLACLLALTMNAQEILCVLHNVIKRAIRSCTSDFKRPYLTYTRSDFVRFVKLVMGAIRRHQTKVFNHLRSLNVDLAAWVSRAIQDGFAKMLSFDYVLRIYGAFLFEGCKVFYRYCLATLKFLKQDLLKCTTLNEAEELLYHIPSNSALQTIDLTKMAYKMRIRSRAGALAALSTDSPSPYLLAVQMIE</sequence>
<proteinExistence type="predicted"/>
<dbReference type="SMART" id="SM00164">
    <property type="entry name" value="TBC"/>
    <property type="match status" value="1"/>
</dbReference>
<dbReference type="PANTHER" id="PTHR47219">
    <property type="entry name" value="RAB GTPASE-ACTIVATING PROTEIN 1-LIKE"/>
    <property type="match status" value="1"/>
</dbReference>
<dbReference type="InterPro" id="IPR050302">
    <property type="entry name" value="Rab_GAP_TBC_domain"/>
</dbReference>
<protein>
    <submittedName>
        <fullName evidence="3">TLD protein</fullName>
    </submittedName>
</protein>
<dbReference type="Proteomes" id="UP000823046">
    <property type="component" value="Unassembled WGS sequence"/>
</dbReference>
<dbReference type="InterPro" id="IPR000195">
    <property type="entry name" value="Rab-GAP-TBC_dom"/>
</dbReference>
<dbReference type="Gene3D" id="1.10.472.80">
    <property type="entry name" value="Ypt/Rab-GAP domain of gyp1p, domain 3"/>
    <property type="match status" value="1"/>
</dbReference>
<gene>
    <name evidence="3" type="ORF">IE077_004073</name>
</gene>
<feature type="region of interest" description="Disordered" evidence="1">
    <location>
        <begin position="333"/>
        <end position="353"/>
    </location>
</feature>
<organism evidence="3 4">
    <name type="scientific">Cardiosporidium cionae</name>
    <dbReference type="NCBI Taxonomy" id="476202"/>
    <lineage>
        <taxon>Eukaryota</taxon>
        <taxon>Sar</taxon>
        <taxon>Alveolata</taxon>
        <taxon>Apicomplexa</taxon>
        <taxon>Aconoidasida</taxon>
        <taxon>Nephromycida</taxon>
        <taxon>Cardiosporidium</taxon>
    </lineage>
</organism>
<dbReference type="InterPro" id="IPR035969">
    <property type="entry name" value="Rab-GAP_TBC_sf"/>
</dbReference>
<dbReference type="SUPFAM" id="SSF47923">
    <property type="entry name" value="Ypt/Rab-GAP domain of gyp1p"/>
    <property type="match status" value="1"/>
</dbReference>
<comment type="caution">
    <text evidence="3">The sequence shown here is derived from an EMBL/GenBank/DDBJ whole genome shotgun (WGS) entry which is preliminary data.</text>
</comment>
<feature type="region of interest" description="Disordered" evidence="1">
    <location>
        <begin position="408"/>
        <end position="428"/>
    </location>
</feature>
<reference evidence="3 4" key="1">
    <citation type="journal article" date="2020" name="bioRxiv">
        <title>Metabolic contributions of an alphaproteobacterial endosymbiont in the apicomplexan Cardiosporidium cionae.</title>
        <authorList>
            <person name="Hunter E.S."/>
            <person name="Paight C.J."/>
            <person name="Lane C.E."/>
        </authorList>
    </citation>
    <scope>NUCLEOTIDE SEQUENCE [LARGE SCALE GENOMIC DNA]</scope>
    <source>
        <strain evidence="3">ESH_2018</strain>
    </source>
</reference>
<dbReference type="PANTHER" id="PTHR47219:SF9">
    <property type="entry name" value="GTPASE ACTIVATING PROTEIN AND CENTROSOME-ASSOCIATED, ISOFORM B"/>
    <property type="match status" value="1"/>
</dbReference>
<evidence type="ECO:0000313" key="3">
    <source>
        <dbReference type="EMBL" id="KAF8819720.1"/>
    </source>
</evidence>
<feature type="compositionally biased region" description="Polar residues" evidence="1">
    <location>
        <begin position="408"/>
        <end position="417"/>
    </location>
</feature>
<name>A0ABQ7J6W7_9APIC</name>
<evidence type="ECO:0000256" key="1">
    <source>
        <dbReference type="SAM" id="MobiDB-lite"/>
    </source>
</evidence>
<accession>A0ABQ7J6W7</accession>
<dbReference type="EMBL" id="JADAQX010000626">
    <property type="protein sequence ID" value="KAF8819720.1"/>
    <property type="molecule type" value="Genomic_DNA"/>
</dbReference>
<evidence type="ECO:0000259" key="2">
    <source>
        <dbReference type="SMART" id="SM00164"/>
    </source>
</evidence>
<keyword evidence="4" id="KW-1185">Reference proteome</keyword>
<feature type="domain" description="Rab-GAP TBC" evidence="2">
    <location>
        <begin position="33"/>
        <end position="786"/>
    </location>
</feature>
<evidence type="ECO:0000313" key="4">
    <source>
        <dbReference type="Proteomes" id="UP000823046"/>
    </source>
</evidence>
<dbReference type="Pfam" id="PF00566">
    <property type="entry name" value="RabGAP-TBC"/>
    <property type="match status" value="1"/>
</dbReference>